<keyword evidence="2" id="KW-1133">Transmembrane helix</keyword>
<accession>A0ABV6DIJ4</accession>
<evidence type="ECO:0000313" key="3">
    <source>
        <dbReference type="EMBL" id="MFC0212474.1"/>
    </source>
</evidence>
<feature type="transmembrane region" description="Helical" evidence="2">
    <location>
        <begin position="12"/>
        <end position="31"/>
    </location>
</feature>
<proteinExistence type="predicted"/>
<dbReference type="Proteomes" id="UP001589776">
    <property type="component" value="Unassembled WGS sequence"/>
</dbReference>
<evidence type="ECO:0000256" key="2">
    <source>
        <dbReference type="SAM" id="Phobius"/>
    </source>
</evidence>
<dbReference type="EMBL" id="JBHLWN010000031">
    <property type="protein sequence ID" value="MFC0212474.1"/>
    <property type="molecule type" value="Genomic_DNA"/>
</dbReference>
<keyword evidence="2" id="KW-0812">Transmembrane</keyword>
<keyword evidence="2" id="KW-0472">Membrane</keyword>
<protein>
    <recommendedName>
        <fullName evidence="5">Lipoprotein</fullName>
    </recommendedName>
</protein>
<evidence type="ECO:0000256" key="1">
    <source>
        <dbReference type="SAM" id="MobiDB-lite"/>
    </source>
</evidence>
<sequence length="177" mass="19884">MSENDQSHQKNRNRWIGVGAILMIAVLFILLRSCQHDSDPEDKKKPIPLPGGGEVLDGDLPHMSDEAIRDYLKQKQDASMFTVTVNSEASIQKGSKTLQLMVANPERNSLECYVEVIQEGETLYTSPLMKPKQYIRKAELSKPLAGYKNKLIVRYNIVHQGEIVGVQETEIMAVTKS</sequence>
<evidence type="ECO:0000313" key="4">
    <source>
        <dbReference type="Proteomes" id="UP001589776"/>
    </source>
</evidence>
<gene>
    <name evidence="3" type="ORF">ACFFK0_08365</name>
</gene>
<feature type="region of interest" description="Disordered" evidence="1">
    <location>
        <begin position="39"/>
        <end position="59"/>
    </location>
</feature>
<reference evidence="3 4" key="1">
    <citation type="submission" date="2024-09" db="EMBL/GenBank/DDBJ databases">
        <authorList>
            <person name="Sun Q."/>
            <person name="Mori K."/>
        </authorList>
    </citation>
    <scope>NUCLEOTIDE SEQUENCE [LARGE SCALE GENOMIC DNA]</scope>
    <source>
        <strain evidence="3 4">CCM 7759</strain>
    </source>
</reference>
<dbReference type="RefSeq" id="WP_377469654.1">
    <property type="nucleotide sequence ID" value="NZ_JBHLWN010000031.1"/>
</dbReference>
<organism evidence="3 4">
    <name type="scientific">Paenibacillus chartarius</name>
    <dbReference type="NCBI Taxonomy" id="747481"/>
    <lineage>
        <taxon>Bacteria</taxon>
        <taxon>Bacillati</taxon>
        <taxon>Bacillota</taxon>
        <taxon>Bacilli</taxon>
        <taxon>Bacillales</taxon>
        <taxon>Paenibacillaceae</taxon>
        <taxon>Paenibacillus</taxon>
    </lineage>
</organism>
<comment type="caution">
    <text evidence="3">The sequence shown here is derived from an EMBL/GenBank/DDBJ whole genome shotgun (WGS) entry which is preliminary data.</text>
</comment>
<keyword evidence="4" id="KW-1185">Reference proteome</keyword>
<evidence type="ECO:0008006" key="5">
    <source>
        <dbReference type="Google" id="ProtNLM"/>
    </source>
</evidence>
<name>A0ABV6DIJ4_9BACL</name>